<dbReference type="EMBL" id="JAFBMS010000089">
    <property type="protein sequence ID" value="KAG9337355.1"/>
    <property type="molecule type" value="Genomic_DNA"/>
</dbReference>
<name>A0A8T2NAL1_9TELE</name>
<evidence type="ECO:0000256" key="1">
    <source>
        <dbReference type="SAM" id="MobiDB-lite"/>
    </source>
</evidence>
<evidence type="ECO:0000313" key="2">
    <source>
        <dbReference type="EMBL" id="KAG9337355.1"/>
    </source>
</evidence>
<keyword evidence="3" id="KW-1185">Reference proteome</keyword>
<feature type="region of interest" description="Disordered" evidence="1">
    <location>
        <begin position="24"/>
        <end position="93"/>
    </location>
</feature>
<dbReference type="Proteomes" id="UP000824540">
    <property type="component" value="Unassembled WGS sequence"/>
</dbReference>
<proteinExistence type="predicted"/>
<accession>A0A8T2NAL1</accession>
<comment type="caution">
    <text evidence="2">The sequence shown here is derived from an EMBL/GenBank/DDBJ whole genome shotgun (WGS) entry which is preliminary data.</text>
</comment>
<sequence>MKAVDRKYVDVVLIGVGWHLRERGERRGARKGKRATGDGHTSTVSGSQNRTPWCFQTREHKRPGPYAVESGEKREVERRESEGEALTPGGNLGSSACQALRHWKCCWEENL</sequence>
<gene>
    <name evidence="2" type="ORF">JZ751_028775</name>
</gene>
<evidence type="ECO:0000313" key="3">
    <source>
        <dbReference type="Proteomes" id="UP000824540"/>
    </source>
</evidence>
<organism evidence="2 3">
    <name type="scientific">Albula glossodonta</name>
    <name type="common">roundjaw bonefish</name>
    <dbReference type="NCBI Taxonomy" id="121402"/>
    <lineage>
        <taxon>Eukaryota</taxon>
        <taxon>Metazoa</taxon>
        <taxon>Chordata</taxon>
        <taxon>Craniata</taxon>
        <taxon>Vertebrata</taxon>
        <taxon>Euteleostomi</taxon>
        <taxon>Actinopterygii</taxon>
        <taxon>Neopterygii</taxon>
        <taxon>Teleostei</taxon>
        <taxon>Albuliformes</taxon>
        <taxon>Albulidae</taxon>
        <taxon>Albula</taxon>
    </lineage>
</organism>
<dbReference type="AlphaFoldDB" id="A0A8T2NAL1"/>
<feature type="compositionally biased region" description="Basic and acidic residues" evidence="1">
    <location>
        <begin position="70"/>
        <end position="82"/>
    </location>
</feature>
<feature type="compositionally biased region" description="Polar residues" evidence="1">
    <location>
        <begin position="39"/>
        <end position="51"/>
    </location>
</feature>
<protein>
    <submittedName>
        <fullName evidence="2">Uncharacterized protein</fullName>
    </submittedName>
</protein>
<reference evidence="2" key="1">
    <citation type="thesis" date="2021" institute="BYU ScholarsArchive" country="Provo, UT, USA">
        <title>Applications of and Algorithms for Genome Assembly and Genomic Analyses with an Emphasis on Marine Teleosts.</title>
        <authorList>
            <person name="Pickett B.D."/>
        </authorList>
    </citation>
    <scope>NUCLEOTIDE SEQUENCE</scope>
    <source>
        <strain evidence="2">HI-2016</strain>
    </source>
</reference>